<evidence type="ECO:0000313" key="6">
    <source>
        <dbReference type="EMBL" id="CAG5131112.1"/>
    </source>
</evidence>
<keyword evidence="2 5" id="KW-0812">Transmembrane</keyword>
<dbReference type="GO" id="GO:0016020">
    <property type="term" value="C:membrane"/>
    <property type="evidence" value="ECO:0007669"/>
    <property type="project" value="UniProtKB-SubCell"/>
</dbReference>
<gene>
    <name evidence="6" type="ORF">CUNI_LOCUS16670</name>
</gene>
<dbReference type="Gene3D" id="1.20.1250.20">
    <property type="entry name" value="MFS general substrate transporter like domains"/>
    <property type="match status" value="1"/>
</dbReference>
<dbReference type="Proteomes" id="UP000678393">
    <property type="component" value="Unassembled WGS sequence"/>
</dbReference>
<proteinExistence type="predicted"/>
<sequence>MFVWSAVGNWLARLESMSTNRVRKICFCSGCAVGGVLYFTASFFDVDHKWAAVMVISFGTMLSTIGITTAGLIPLDLAPRYAGFISALISTETSLTSITPPIVVAALTTQGLYEEWRVVWIITALAHVMASVIFLVFGSASIQPWAVASKEKHTSARTMKRLL</sequence>
<evidence type="ECO:0000256" key="5">
    <source>
        <dbReference type="SAM" id="Phobius"/>
    </source>
</evidence>
<dbReference type="SUPFAM" id="SSF103473">
    <property type="entry name" value="MFS general substrate transporter"/>
    <property type="match status" value="1"/>
</dbReference>
<evidence type="ECO:0000256" key="3">
    <source>
        <dbReference type="ARBA" id="ARBA00022989"/>
    </source>
</evidence>
<feature type="transmembrane region" description="Helical" evidence="5">
    <location>
        <begin position="25"/>
        <end position="44"/>
    </location>
</feature>
<dbReference type="EMBL" id="CAJHNH020004473">
    <property type="protein sequence ID" value="CAG5131112.1"/>
    <property type="molecule type" value="Genomic_DNA"/>
</dbReference>
<reference evidence="6" key="1">
    <citation type="submission" date="2021-04" db="EMBL/GenBank/DDBJ databases">
        <authorList>
            <consortium name="Molecular Ecology Group"/>
        </authorList>
    </citation>
    <scope>NUCLEOTIDE SEQUENCE</scope>
</reference>
<evidence type="ECO:0000256" key="2">
    <source>
        <dbReference type="ARBA" id="ARBA00022692"/>
    </source>
</evidence>
<name>A0A8S3ZTQ7_9EUPU</name>
<evidence type="ECO:0000256" key="4">
    <source>
        <dbReference type="ARBA" id="ARBA00023136"/>
    </source>
</evidence>
<accession>A0A8S3ZTQ7</accession>
<dbReference type="OrthoDB" id="6160692at2759"/>
<organism evidence="6 7">
    <name type="scientific">Candidula unifasciata</name>
    <dbReference type="NCBI Taxonomy" id="100452"/>
    <lineage>
        <taxon>Eukaryota</taxon>
        <taxon>Metazoa</taxon>
        <taxon>Spiralia</taxon>
        <taxon>Lophotrochozoa</taxon>
        <taxon>Mollusca</taxon>
        <taxon>Gastropoda</taxon>
        <taxon>Heterobranchia</taxon>
        <taxon>Euthyneura</taxon>
        <taxon>Panpulmonata</taxon>
        <taxon>Eupulmonata</taxon>
        <taxon>Stylommatophora</taxon>
        <taxon>Helicina</taxon>
        <taxon>Helicoidea</taxon>
        <taxon>Geomitridae</taxon>
        <taxon>Candidula</taxon>
    </lineage>
</organism>
<feature type="transmembrane region" description="Helical" evidence="5">
    <location>
        <begin position="50"/>
        <end position="73"/>
    </location>
</feature>
<comment type="subcellular location">
    <subcellularLocation>
        <location evidence="1">Membrane</location>
        <topology evidence="1">Multi-pass membrane protein</topology>
    </subcellularLocation>
</comment>
<dbReference type="GO" id="GO:0006820">
    <property type="term" value="P:monoatomic anion transport"/>
    <property type="evidence" value="ECO:0007669"/>
    <property type="project" value="TreeGrafter"/>
</dbReference>
<dbReference type="PANTHER" id="PTHR11662:SF399">
    <property type="entry name" value="FI19708P1-RELATED"/>
    <property type="match status" value="1"/>
</dbReference>
<evidence type="ECO:0000313" key="7">
    <source>
        <dbReference type="Proteomes" id="UP000678393"/>
    </source>
</evidence>
<comment type="caution">
    <text evidence="6">The sequence shown here is derived from an EMBL/GenBank/DDBJ whole genome shotgun (WGS) entry which is preliminary data.</text>
</comment>
<keyword evidence="3 5" id="KW-1133">Transmembrane helix</keyword>
<feature type="transmembrane region" description="Helical" evidence="5">
    <location>
        <begin position="119"/>
        <end position="142"/>
    </location>
</feature>
<keyword evidence="7" id="KW-1185">Reference proteome</keyword>
<dbReference type="InterPro" id="IPR050382">
    <property type="entry name" value="MFS_Na/Anion_cotransporter"/>
</dbReference>
<dbReference type="InterPro" id="IPR036259">
    <property type="entry name" value="MFS_trans_sf"/>
</dbReference>
<protein>
    <submittedName>
        <fullName evidence="6">Uncharacterized protein</fullName>
    </submittedName>
</protein>
<keyword evidence="4 5" id="KW-0472">Membrane</keyword>
<dbReference type="AlphaFoldDB" id="A0A8S3ZTQ7"/>
<evidence type="ECO:0000256" key="1">
    <source>
        <dbReference type="ARBA" id="ARBA00004141"/>
    </source>
</evidence>
<dbReference type="GO" id="GO:0022857">
    <property type="term" value="F:transmembrane transporter activity"/>
    <property type="evidence" value="ECO:0007669"/>
    <property type="project" value="TreeGrafter"/>
</dbReference>
<feature type="transmembrane region" description="Helical" evidence="5">
    <location>
        <begin position="85"/>
        <end position="107"/>
    </location>
</feature>
<dbReference type="PANTHER" id="PTHR11662">
    <property type="entry name" value="SOLUTE CARRIER FAMILY 17"/>
    <property type="match status" value="1"/>
</dbReference>